<dbReference type="PANTHER" id="PTHR33383:SF1">
    <property type="entry name" value="MEMBRANE PROTEIN INSERTION EFFICIENCY FACTOR-RELATED"/>
    <property type="match status" value="1"/>
</dbReference>
<dbReference type="PaxDb" id="411460-RUMTOR_01655"/>
<dbReference type="NCBIfam" id="TIGR00278">
    <property type="entry name" value="membrane protein insertion efficiency factor YidD"/>
    <property type="match status" value="1"/>
</dbReference>
<dbReference type="HOGENOM" id="CLU_144811_6_0_9"/>
<proteinExistence type="inferred from homology"/>
<dbReference type="EMBL" id="AAVP02000007">
    <property type="protein sequence ID" value="EDK24197.1"/>
    <property type="molecule type" value="Genomic_DNA"/>
</dbReference>
<evidence type="ECO:0000256" key="1">
    <source>
        <dbReference type="ARBA" id="ARBA00023136"/>
    </source>
</evidence>
<reference evidence="3 4" key="2">
    <citation type="submission" date="2007-04" db="EMBL/GenBank/DDBJ databases">
        <title>Draft genome sequence of Ruminococcus torques (ATCC 27756).</title>
        <authorList>
            <person name="Sudarsanam P."/>
            <person name="Ley R."/>
            <person name="Guruge J."/>
            <person name="Turnbaugh P.J."/>
            <person name="Mahowald M."/>
            <person name="Liep D."/>
            <person name="Gordon J."/>
        </authorList>
    </citation>
    <scope>NUCLEOTIDE SEQUENCE [LARGE SCALE GENOMIC DNA]</scope>
    <source>
        <strain evidence="3 4">ATCC 27756</strain>
    </source>
</reference>
<dbReference type="Pfam" id="PF01809">
    <property type="entry name" value="YidD"/>
    <property type="match status" value="1"/>
</dbReference>
<evidence type="ECO:0000313" key="3">
    <source>
        <dbReference type="EMBL" id="EDK24197.1"/>
    </source>
</evidence>
<dbReference type="GO" id="GO:0005886">
    <property type="term" value="C:plasma membrane"/>
    <property type="evidence" value="ECO:0007669"/>
    <property type="project" value="UniProtKB-SubCell"/>
</dbReference>
<name>A5KN31_9FIRM</name>
<comment type="function">
    <text evidence="2">Could be involved in insertion of integral membrane proteins into the membrane.</text>
</comment>
<keyword evidence="2" id="KW-1003">Cell membrane</keyword>
<comment type="subcellular location">
    <subcellularLocation>
        <location evidence="2">Cell membrane</location>
        <topology evidence="2">Peripheral membrane protein</topology>
        <orientation evidence="2">Cytoplasmic side</orientation>
    </subcellularLocation>
</comment>
<gene>
    <name evidence="3" type="ORF">RUMTOR_01655</name>
</gene>
<dbReference type="AlphaFoldDB" id="A5KN31"/>
<dbReference type="Proteomes" id="UP000003577">
    <property type="component" value="Unassembled WGS sequence"/>
</dbReference>
<dbReference type="InterPro" id="IPR002696">
    <property type="entry name" value="Membr_insert_effic_factor_YidD"/>
</dbReference>
<dbReference type="HAMAP" id="MF_00386">
    <property type="entry name" value="UPF0161_YidD"/>
    <property type="match status" value="1"/>
</dbReference>
<protein>
    <recommendedName>
        <fullName evidence="2">Putative membrane protein insertion efficiency factor</fullName>
    </recommendedName>
</protein>
<sequence length="73" mass="8442">MARMKQVMLWLIRFYRKYLSGMKGYSTCKYYPTCSQYGIEAIEKYGAVKGGALTVWRILRCNPFSKGGYDPVP</sequence>
<dbReference type="PANTHER" id="PTHR33383">
    <property type="entry name" value="MEMBRANE PROTEIN INSERTION EFFICIENCY FACTOR-RELATED"/>
    <property type="match status" value="1"/>
</dbReference>
<evidence type="ECO:0000256" key="2">
    <source>
        <dbReference type="HAMAP-Rule" id="MF_00386"/>
    </source>
</evidence>
<reference evidence="3 4" key="1">
    <citation type="submission" date="2007-03" db="EMBL/GenBank/DDBJ databases">
        <authorList>
            <person name="Fulton L."/>
            <person name="Clifton S."/>
            <person name="Fulton B."/>
            <person name="Xu J."/>
            <person name="Minx P."/>
            <person name="Pepin K.H."/>
            <person name="Johnson M."/>
            <person name="Thiruvilangam P."/>
            <person name="Bhonagiri V."/>
            <person name="Nash W.E."/>
            <person name="Mardis E.R."/>
            <person name="Wilson R.K."/>
        </authorList>
    </citation>
    <scope>NUCLEOTIDE SEQUENCE [LARGE SCALE GENOMIC DNA]</scope>
    <source>
        <strain evidence="3 4">ATCC 27756</strain>
    </source>
</reference>
<keyword evidence="1 2" id="KW-0472">Membrane</keyword>
<comment type="similarity">
    <text evidence="2">Belongs to the UPF0161 family.</text>
</comment>
<comment type="caution">
    <text evidence="3">The sequence shown here is derived from an EMBL/GenBank/DDBJ whole genome shotgun (WGS) entry which is preliminary data.</text>
</comment>
<evidence type="ECO:0000313" key="4">
    <source>
        <dbReference type="Proteomes" id="UP000003577"/>
    </source>
</evidence>
<accession>A5KN31</accession>
<dbReference type="SMART" id="SM01234">
    <property type="entry name" value="Haemolytic"/>
    <property type="match status" value="1"/>
</dbReference>
<organism evidence="3 4">
    <name type="scientific">[Ruminococcus] torques ATCC 27756</name>
    <dbReference type="NCBI Taxonomy" id="411460"/>
    <lineage>
        <taxon>Bacteria</taxon>
        <taxon>Bacillati</taxon>
        <taxon>Bacillota</taxon>
        <taxon>Clostridia</taxon>
        <taxon>Lachnospirales</taxon>
        <taxon>Lachnospiraceae</taxon>
        <taxon>Mediterraneibacter</taxon>
    </lineage>
</organism>